<dbReference type="RefSeq" id="WP_104196202.1">
    <property type="nucleotide sequence ID" value="NZ_SOGT01000015.1"/>
</dbReference>
<dbReference type="PROSITE" id="PS01211">
    <property type="entry name" value="UPF0001"/>
    <property type="match status" value="1"/>
</dbReference>
<dbReference type="CDD" id="cd00635">
    <property type="entry name" value="PLPDE_III_YBL036c_like"/>
    <property type="match status" value="1"/>
</dbReference>
<name>A0A4R8ZDP5_9MICO</name>
<evidence type="ECO:0000259" key="6">
    <source>
        <dbReference type="Pfam" id="PF01168"/>
    </source>
</evidence>
<feature type="compositionally biased region" description="Low complexity" evidence="5">
    <location>
        <begin position="10"/>
        <end position="22"/>
    </location>
</feature>
<keyword evidence="1 2" id="KW-0663">Pyridoxal phosphate</keyword>
<reference evidence="7 8" key="1">
    <citation type="submission" date="2019-03" db="EMBL/GenBank/DDBJ databases">
        <title>Genomics of glacier-inhabiting Cryobacterium strains.</title>
        <authorList>
            <person name="Liu Q."/>
            <person name="Xin Y.-H."/>
        </authorList>
    </citation>
    <scope>NUCLEOTIDE SEQUENCE [LARGE SCALE GENOMIC DNA]</scope>
    <source>
        <strain evidence="7 8">TMT1-1</strain>
    </source>
</reference>
<keyword evidence="8" id="KW-1185">Reference proteome</keyword>
<sequence length="242" mass="25680">MSLAFPNGVSSEPAADASAPSDLATRLETVRVGVADAARTAGRDPADIATIVVTKFHPISLIEELYALGMRNMGENRHQEAQSKAASLADLDLVWHFVGQVQGKKARQVRAYANVIHSVDRESLVTALASEESTIDCFIQVNLTDDAARGGVDPAHLSALVDSALMVPGVRLLGLMAVAPLGQEPRRAFAYVRELSEQIRQQVPTATALSMGMSQDYAAAVLEGATHLRIGTAITGNRPVLS</sequence>
<comment type="function">
    <text evidence="2">Pyridoxal 5'-phosphate (PLP)-binding protein, which is involved in PLP homeostasis.</text>
</comment>
<dbReference type="EMBL" id="SOGT01000015">
    <property type="protein sequence ID" value="TFD23877.1"/>
    <property type="molecule type" value="Genomic_DNA"/>
</dbReference>
<dbReference type="InterPro" id="IPR011078">
    <property type="entry name" value="PyrdxlP_homeostasis"/>
</dbReference>
<dbReference type="PANTHER" id="PTHR10146:SF14">
    <property type="entry name" value="PYRIDOXAL PHOSPHATE HOMEOSTASIS PROTEIN"/>
    <property type="match status" value="1"/>
</dbReference>
<dbReference type="Gene3D" id="3.20.20.10">
    <property type="entry name" value="Alanine racemase"/>
    <property type="match status" value="1"/>
</dbReference>
<evidence type="ECO:0000313" key="7">
    <source>
        <dbReference type="EMBL" id="TFD23877.1"/>
    </source>
</evidence>
<dbReference type="PIRSF" id="PIRSF004848">
    <property type="entry name" value="YBL036c_PLPDEIII"/>
    <property type="match status" value="1"/>
</dbReference>
<dbReference type="GO" id="GO:0030170">
    <property type="term" value="F:pyridoxal phosphate binding"/>
    <property type="evidence" value="ECO:0007669"/>
    <property type="project" value="UniProtKB-UniRule"/>
</dbReference>
<dbReference type="Pfam" id="PF01168">
    <property type="entry name" value="Ala_racemase_N"/>
    <property type="match status" value="1"/>
</dbReference>
<dbReference type="NCBIfam" id="TIGR00044">
    <property type="entry name" value="YggS family pyridoxal phosphate-dependent enzyme"/>
    <property type="match status" value="1"/>
</dbReference>
<feature type="modified residue" description="N6-(pyridoxal phosphate)lysine" evidence="2 3">
    <location>
        <position position="55"/>
    </location>
</feature>
<evidence type="ECO:0000256" key="1">
    <source>
        <dbReference type="ARBA" id="ARBA00022898"/>
    </source>
</evidence>
<dbReference type="HAMAP" id="MF_02087">
    <property type="entry name" value="PLP_homeostasis"/>
    <property type="match status" value="1"/>
</dbReference>
<dbReference type="OrthoDB" id="9804072at2"/>
<comment type="caution">
    <text evidence="7">The sequence shown here is derived from an EMBL/GenBank/DDBJ whole genome shotgun (WGS) entry which is preliminary data.</text>
</comment>
<dbReference type="Proteomes" id="UP000298424">
    <property type="component" value="Unassembled WGS sequence"/>
</dbReference>
<comment type="similarity">
    <text evidence="2 4">Belongs to the pyridoxal phosphate-binding protein YggS/PROSC family.</text>
</comment>
<evidence type="ECO:0000256" key="5">
    <source>
        <dbReference type="SAM" id="MobiDB-lite"/>
    </source>
</evidence>
<evidence type="ECO:0000256" key="4">
    <source>
        <dbReference type="RuleBase" id="RU004514"/>
    </source>
</evidence>
<evidence type="ECO:0000256" key="3">
    <source>
        <dbReference type="PIRSR" id="PIRSR004848-1"/>
    </source>
</evidence>
<dbReference type="AlphaFoldDB" id="A0A4R8ZDP5"/>
<feature type="region of interest" description="Disordered" evidence="5">
    <location>
        <begin position="1"/>
        <end position="22"/>
    </location>
</feature>
<dbReference type="PANTHER" id="PTHR10146">
    <property type="entry name" value="PROLINE SYNTHETASE CO-TRANSCRIBED BACTERIAL HOMOLOG PROTEIN"/>
    <property type="match status" value="1"/>
</dbReference>
<evidence type="ECO:0000256" key="2">
    <source>
        <dbReference type="HAMAP-Rule" id="MF_02087"/>
    </source>
</evidence>
<protein>
    <recommendedName>
        <fullName evidence="2">Pyridoxal phosphate homeostasis protein</fullName>
        <shortName evidence="2">PLP homeostasis protein</shortName>
    </recommendedName>
</protein>
<comment type="cofactor">
    <cofactor evidence="3">
        <name>pyridoxal 5'-phosphate</name>
        <dbReference type="ChEBI" id="CHEBI:597326"/>
    </cofactor>
</comment>
<feature type="domain" description="Alanine racemase N-terminal" evidence="6">
    <location>
        <begin position="62"/>
        <end position="239"/>
    </location>
</feature>
<gene>
    <name evidence="7" type="ORF">E3T27_13850</name>
</gene>
<dbReference type="SUPFAM" id="SSF51419">
    <property type="entry name" value="PLP-binding barrel"/>
    <property type="match status" value="1"/>
</dbReference>
<dbReference type="InterPro" id="IPR001608">
    <property type="entry name" value="Ala_racemase_N"/>
</dbReference>
<evidence type="ECO:0000313" key="8">
    <source>
        <dbReference type="Proteomes" id="UP000298424"/>
    </source>
</evidence>
<proteinExistence type="inferred from homology"/>
<organism evidence="7 8">
    <name type="scientific">Cryobacterium lyxosi</name>
    <dbReference type="NCBI Taxonomy" id="1259228"/>
    <lineage>
        <taxon>Bacteria</taxon>
        <taxon>Bacillati</taxon>
        <taxon>Actinomycetota</taxon>
        <taxon>Actinomycetes</taxon>
        <taxon>Micrococcales</taxon>
        <taxon>Microbacteriaceae</taxon>
        <taxon>Cryobacterium</taxon>
    </lineage>
</organism>
<accession>A0A4R8ZDP5</accession>
<dbReference type="InterPro" id="IPR029066">
    <property type="entry name" value="PLP-binding_barrel"/>
</dbReference>